<keyword evidence="7" id="KW-0175">Coiled coil</keyword>
<keyword evidence="4 8" id="KW-0812">Transmembrane</keyword>
<dbReference type="CDD" id="cd06174">
    <property type="entry name" value="MFS"/>
    <property type="match status" value="1"/>
</dbReference>
<dbReference type="GO" id="GO:0090729">
    <property type="term" value="F:toxin activity"/>
    <property type="evidence" value="ECO:0007669"/>
    <property type="project" value="InterPro"/>
</dbReference>
<dbReference type="InterPro" id="IPR036259">
    <property type="entry name" value="MFS_trans_sf"/>
</dbReference>
<dbReference type="SUPFAM" id="SSF103473">
    <property type="entry name" value="MFS general substrate transporter"/>
    <property type="match status" value="1"/>
</dbReference>
<feature type="transmembrane region" description="Helical" evidence="8">
    <location>
        <begin position="187"/>
        <end position="207"/>
    </location>
</feature>
<dbReference type="GO" id="GO:0016020">
    <property type="term" value="C:membrane"/>
    <property type="evidence" value="ECO:0007669"/>
    <property type="project" value="UniProtKB-SubCell"/>
</dbReference>
<feature type="transmembrane region" description="Helical" evidence="8">
    <location>
        <begin position="28"/>
        <end position="51"/>
    </location>
</feature>
<feature type="transmembrane region" description="Helical" evidence="8">
    <location>
        <begin position="147"/>
        <end position="167"/>
    </location>
</feature>
<dbReference type="Gene3D" id="1.20.190.10">
    <property type="entry name" value="Pesticidal crystal protein, N-terminal domain"/>
    <property type="match status" value="1"/>
</dbReference>
<proteinExistence type="inferred from homology"/>
<keyword evidence="3" id="KW-0813">Transport</keyword>
<keyword evidence="6 8" id="KW-0472">Membrane</keyword>
<comment type="caution">
    <text evidence="9">The sequence shown here is derived from an EMBL/GenBank/DDBJ whole genome shotgun (WGS) entry which is preliminary data.</text>
</comment>
<evidence type="ECO:0000256" key="6">
    <source>
        <dbReference type="ARBA" id="ARBA00023136"/>
    </source>
</evidence>
<feature type="transmembrane region" description="Helical" evidence="8">
    <location>
        <begin position="72"/>
        <end position="94"/>
    </location>
</feature>
<accession>A0A1Q9DXA3</accession>
<evidence type="ECO:0000256" key="4">
    <source>
        <dbReference type="ARBA" id="ARBA00022692"/>
    </source>
</evidence>
<evidence type="ECO:0000313" key="9">
    <source>
        <dbReference type="EMBL" id="OLP99802.1"/>
    </source>
</evidence>
<organism evidence="9 10">
    <name type="scientific">Symbiodinium microadriaticum</name>
    <name type="common">Dinoflagellate</name>
    <name type="synonym">Zooxanthella microadriatica</name>
    <dbReference type="NCBI Taxonomy" id="2951"/>
    <lineage>
        <taxon>Eukaryota</taxon>
        <taxon>Sar</taxon>
        <taxon>Alveolata</taxon>
        <taxon>Dinophyceae</taxon>
        <taxon>Suessiales</taxon>
        <taxon>Symbiodiniaceae</taxon>
        <taxon>Symbiodinium</taxon>
    </lineage>
</organism>
<sequence length="1617" mass="181851">MYCQYENGEYNWDVPPCNPQIQDEKNWYIFPMFILTAGLQLGSVNGQALLLEYSQREPLERRGHIKANMAMVCTAGGLASSLVIGICMNSKAYLGTFDWGLSFSGLMTVCLLLAICMMPLTVFCVYEPPRSSQRLSSRAHIKSSWGLVQKKALSSLLFFAFFVQFLVSMTTTAGPMVRSQWAHVKVLQQQMFGMLGMGVMMAATYVYKTSFLQMSWRKTILIAIVSVNVLDAVPQFLAAFDVVRNQYFYLGEDVVSSIPNAMLQLVSNLMIIELTEHGREGLCYGLIGTLQQSALPFATVISNQVYGLFDPKLSSLENYILDTPQFRSTVAWSYVLTYSTSFLALALLPMIPWQKAEAHRRKREWSSNSAMGVFVLLIPAVCLVYGVIVLMLTSQPETACLKWVGGMGDLAGRVQFKMGWVVLNIISKFLFIIWLQRMKRLPVGHVAYRSDPFTKGMVHQRKIEAARELYGLSPSEDINEEELKVKALKTSSVNNMSGVNADAYGLGQGEEAESETKLVELVAETMVTLGMSTHTDRLLRLMVENGVTNTAVLERLNAERCMELNLPYALVEATQKRWIAEKMNMGQDQGGSIEKEDPFKKLLEANKERRGRDKAACAVPAVLRTYGLGLSWMAGPAAGVSTTIAVAANADLLYQPRFMSFRRTCWSALSHRRVGKVSNMGPRRCLWLLFLAAGAIATHPEDSEESCALAQPPRPLVIQSDTDRFVACVKGILPKSPIPPREVVSVSNSSVGSEVDDARKRWAKEWFYQGMQNMVKKVGAIALKAAISGFWSEILGILWEAFFPPPFWKEYSVMKLMMEWTEQYVQRAIAAELKNDIVEKMCDLEYATGELNKCMASLKEEIDKAKKQRHEVEDPYYLEDPPYYLEDAEEDLPGRLPTASRRRRSEPPVPFPESLFSECLGKHTTAKTAAMAIVNKIAATGYKQEMAPEFQASAWSLMTLWRQLYNVRLEKEAFEPESKKVSEDVLEAMKDQQKFLDATAKNIMDDWKKWRKDRLEIKQSSRRRRTYYARASVTLIDKLTGFEQTFKTEKAKNDDWPFGILTDRFKEHVKERHLQQMFIEEFVPMISTYPYIRRLIPGEETSKLIPDPLPVFLQLPTLSGWLTGNNQMGLKHHGREKWVYASIKSRDHGPIHSIAGRHGDQIDQLNFVGRGFVPLPEHNTGGEEMPEKYFQGKICGLDVGYWKDWMHRFTVFNIKNASDSWKGKSSAETTFYASGPGLCGLYTFDRPKMQADGFGGCGDALQLQMWFQPDEVAQPDRASLGRWMGKVALEHVDRNVDFGSMEDQMLATMNRALMPLQDLVLSRLQAVEDNLQRQLETTQEAISQRMDFSQVALLQTVNACQVLLHKLDSSQETVLQKMDSQKATVDQMVSSYAGLVQNIDGASDSTKQALLDTVNTSSSALLQKLDATQQDLLKQTNDSHNVLQTVAQAQTSLAKKVDSGNEFTQRRLGEVEGALGRKVDSATDVLTKAQDQTLEKMLTSMRTDLDKLTTQGDDVLETTERSAKAQEERMGDVRRQNMMILDLLTSAERSMQSSAESLQNFTRGEIMRDSAANLEMKVREVIMHQMGKMQEAFLGGGEEGEENSFKAAVGCSPLVAK</sequence>
<evidence type="ECO:0000256" key="1">
    <source>
        <dbReference type="ARBA" id="ARBA00004141"/>
    </source>
</evidence>
<dbReference type="InterPro" id="IPR036716">
    <property type="entry name" value="Pest_crys_N_sf"/>
</dbReference>
<evidence type="ECO:0000256" key="5">
    <source>
        <dbReference type="ARBA" id="ARBA00022989"/>
    </source>
</evidence>
<comment type="subcellular location">
    <subcellularLocation>
        <location evidence="1">Membrane</location>
        <topology evidence="1">Multi-pass membrane protein</topology>
    </subcellularLocation>
</comment>
<dbReference type="Proteomes" id="UP000186817">
    <property type="component" value="Unassembled WGS sequence"/>
</dbReference>
<protein>
    <submittedName>
        <fullName evidence="9">Uncharacterized protein</fullName>
    </submittedName>
</protein>
<feature type="transmembrane region" description="Helical" evidence="8">
    <location>
        <begin position="372"/>
        <end position="394"/>
    </location>
</feature>
<dbReference type="EMBL" id="LSRX01000349">
    <property type="protein sequence ID" value="OLP99802.1"/>
    <property type="molecule type" value="Genomic_DNA"/>
</dbReference>
<feature type="transmembrane region" description="Helical" evidence="8">
    <location>
        <begin position="414"/>
        <end position="435"/>
    </location>
</feature>
<dbReference type="InterPro" id="IPR039309">
    <property type="entry name" value="BT1"/>
</dbReference>
<gene>
    <name evidence="9" type="ORF">AK812_SmicGene17602</name>
</gene>
<dbReference type="Gene3D" id="1.20.1250.20">
    <property type="entry name" value="MFS general substrate transporter like domains"/>
    <property type="match status" value="1"/>
</dbReference>
<feature type="transmembrane region" description="Helical" evidence="8">
    <location>
        <begin position="331"/>
        <end position="351"/>
    </location>
</feature>
<evidence type="ECO:0000256" key="2">
    <source>
        <dbReference type="ARBA" id="ARBA00007015"/>
    </source>
</evidence>
<comment type="similarity">
    <text evidence="2">Belongs to the major facilitator superfamily. Folate-biopterin transporter (TC 2.A.71) family.</text>
</comment>
<keyword evidence="10" id="KW-1185">Reference proteome</keyword>
<reference evidence="9 10" key="1">
    <citation type="submission" date="2016-02" db="EMBL/GenBank/DDBJ databases">
        <title>Genome analysis of coral dinoflagellate symbionts highlights evolutionary adaptations to a symbiotic lifestyle.</title>
        <authorList>
            <person name="Aranda M."/>
            <person name="Li Y."/>
            <person name="Liew Y.J."/>
            <person name="Baumgarten S."/>
            <person name="Simakov O."/>
            <person name="Wilson M."/>
            <person name="Piel J."/>
            <person name="Ashoor H."/>
            <person name="Bougouffa S."/>
            <person name="Bajic V.B."/>
            <person name="Ryu T."/>
            <person name="Ravasi T."/>
            <person name="Bayer T."/>
            <person name="Micklem G."/>
            <person name="Kim H."/>
            <person name="Bhak J."/>
            <person name="Lajeunesse T.C."/>
            <person name="Voolstra C.R."/>
        </authorList>
    </citation>
    <scope>NUCLEOTIDE SEQUENCE [LARGE SCALE GENOMIC DNA]</scope>
    <source>
        <strain evidence="9 10">CCMP2467</strain>
    </source>
</reference>
<feature type="transmembrane region" description="Helical" evidence="8">
    <location>
        <begin position="106"/>
        <end position="126"/>
    </location>
</feature>
<evidence type="ECO:0000256" key="7">
    <source>
        <dbReference type="SAM" id="Coils"/>
    </source>
</evidence>
<evidence type="ECO:0000256" key="3">
    <source>
        <dbReference type="ARBA" id="ARBA00022448"/>
    </source>
</evidence>
<feature type="coiled-coil region" evidence="7">
    <location>
        <begin position="848"/>
        <end position="875"/>
    </location>
</feature>
<dbReference type="PANTHER" id="PTHR31585:SF5">
    <property type="entry name" value="RNA-BINDING S4 DOMAIN-CONTAINING PROTEIN"/>
    <property type="match status" value="1"/>
</dbReference>
<evidence type="ECO:0000256" key="8">
    <source>
        <dbReference type="SAM" id="Phobius"/>
    </source>
</evidence>
<feature type="transmembrane region" description="Helical" evidence="8">
    <location>
        <begin position="219"/>
        <end position="240"/>
    </location>
</feature>
<name>A0A1Q9DXA3_SYMMI</name>
<dbReference type="PANTHER" id="PTHR31585">
    <property type="entry name" value="FOLATE-BIOPTERIN TRANSPORTER 1, CHLOROPLASTIC"/>
    <property type="match status" value="1"/>
</dbReference>
<evidence type="ECO:0000313" key="10">
    <source>
        <dbReference type="Proteomes" id="UP000186817"/>
    </source>
</evidence>
<keyword evidence="5 8" id="KW-1133">Transmembrane helix</keyword>